<dbReference type="InterPro" id="IPR041522">
    <property type="entry name" value="CdaR_GGDEF"/>
</dbReference>
<dbReference type="PROSITE" id="PS00041">
    <property type="entry name" value="HTH_ARAC_FAMILY_1"/>
    <property type="match status" value="1"/>
</dbReference>
<evidence type="ECO:0000256" key="2">
    <source>
        <dbReference type="ARBA" id="ARBA00023125"/>
    </source>
</evidence>
<keyword evidence="4" id="KW-0812">Transmembrane</keyword>
<feature type="domain" description="HTH araC/xylS-type" evidence="5">
    <location>
        <begin position="569"/>
        <end position="667"/>
    </location>
</feature>
<keyword evidence="2" id="KW-0238">DNA-binding</keyword>
<dbReference type="RefSeq" id="WP_144843984.1">
    <property type="nucleotide sequence ID" value="NZ_VNJI01000004.1"/>
</dbReference>
<organism evidence="6 7">
    <name type="scientific">Paenibacillus cremeus</name>
    <dbReference type="NCBI Taxonomy" id="2163881"/>
    <lineage>
        <taxon>Bacteria</taxon>
        <taxon>Bacillati</taxon>
        <taxon>Bacillota</taxon>
        <taxon>Bacilli</taxon>
        <taxon>Bacillales</taxon>
        <taxon>Paenibacillaceae</taxon>
        <taxon>Paenibacillus</taxon>
    </lineage>
</organism>
<dbReference type="OrthoDB" id="1975037at2"/>
<dbReference type="InterPro" id="IPR018060">
    <property type="entry name" value="HTH_AraC"/>
</dbReference>
<dbReference type="InterPro" id="IPR018062">
    <property type="entry name" value="HTH_AraC-typ_CS"/>
</dbReference>
<feature type="transmembrane region" description="Helical" evidence="4">
    <location>
        <begin position="20"/>
        <end position="42"/>
    </location>
</feature>
<dbReference type="EMBL" id="VNJI01000004">
    <property type="protein sequence ID" value="TVY11171.1"/>
    <property type="molecule type" value="Genomic_DNA"/>
</dbReference>
<keyword evidence="3" id="KW-0804">Transcription</keyword>
<dbReference type="SUPFAM" id="SSF46689">
    <property type="entry name" value="Homeodomain-like"/>
    <property type="match status" value="2"/>
</dbReference>
<evidence type="ECO:0000256" key="4">
    <source>
        <dbReference type="SAM" id="Phobius"/>
    </source>
</evidence>
<feature type="transmembrane region" description="Helical" evidence="4">
    <location>
        <begin position="302"/>
        <end position="326"/>
    </location>
</feature>
<dbReference type="GO" id="GO:0043565">
    <property type="term" value="F:sequence-specific DNA binding"/>
    <property type="evidence" value="ECO:0007669"/>
    <property type="project" value="InterPro"/>
</dbReference>
<dbReference type="PANTHER" id="PTHR43280:SF2">
    <property type="entry name" value="HTH-TYPE TRANSCRIPTIONAL REGULATOR EXSA"/>
    <property type="match status" value="1"/>
</dbReference>
<evidence type="ECO:0000256" key="1">
    <source>
        <dbReference type="ARBA" id="ARBA00023015"/>
    </source>
</evidence>
<keyword evidence="1" id="KW-0805">Transcription regulation</keyword>
<dbReference type="GO" id="GO:0003700">
    <property type="term" value="F:DNA-binding transcription factor activity"/>
    <property type="evidence" value="ECO:0007669"/>
    <property type="project" value="InterPro"/>
</dbReference>
<dbReference type="PANTHER" id="PTHR43280">
    <property type="entry name" value="ARAC-FAMILY TRANSCRIPTIONAL REGULATOR"/>
    <property type="match status" value="1"/>
</dbReference>
<keyword evidence="4" id="KW-0472">Membrane</keyword>
<dbReference type="AlphaFoldDB" id="A0A559KGC1"/>
<evidence type="ECO:0000313" key="7">
    <source>
        <dbReference type="Proteomes" id="UP000317036"/>
    </source>
</evidence>
<keyword evidence="7" id="KW-1185">Reference proteome</keyword>
<proteinExistence type="predicted"/>
<dbReference type="Proteomes" id="UP000317036">
    <property type="component" value="Unassembled WGS sequence"/>
</dbReference>
<dbReference type="SMART" id="SM00342">
    <property type="entry name" value="HTH_ARAC"/>
    <property type="match status" value="1"/>
</dbReference>
<keyword evidence="4" id="KW-1133">Transmembrane helix</keyword>
<evidence type="ECO:0000313" key="6">
    <source>
        <dbReference type="EMBL" id="TVY11171.1"/>
    </source>
</evidence>
<dbReference type="PROSITE" id="PS01124">
    <property type="entry name" value="HTH_ARAC_FAMILY_2"/>
    <property type="match status" value="1"/>
</dbReference>
<reference evidence="6 7" key="1">
    <citation type="submission" date="2019-07" db="EMBL/GenBank/DDBJ databases">
        <authorList>
            <person name="Kim J."/>
        </authorList>
    </citation>
    <scope>NUCLEOTIDE SEQUENCE [LARGE SCALE GENOMIC DNA]</scope>
    <source>
        <strain evidence="6 7">JC52</strain>
    </source>
</reference>
<evidence type="ECO:0000256" key="3">
    <source>
        <dbReference type="ARBA" id="ARBA00023163"/>
    </source>
</evidence>
<sequence>MNKIKLSAYVPLKNKLFLRILLYFLSLLLPILITGSFLYINFNNKVKDDFKHKIQASLQSSADFIDIYLQTAQRSSISFFYDKNIMTLLLPYNMYSITDKIKLPNIPSTISRISGDVGEIIDNLFVYVDDQKVYTKDGVEDFEYFLNGVYRFEQYDAAFWRSRIKQNTYMELLHPSKVFFNQSIEKNAIPFVFSKTVNGHQAELVMTISVGTISTVVQKNALFSSTHFLILDNNDHLIWSSIGGKDSSEAATPLFTKEQLNSGELTIQGNPYFVTHIVSGVYGWKYYSLTPMAEFTAQNTHLFTMFLTVCLLLIIAGCILSFIFTFNLYNPIKKIQDVVLNENMEAPSRLSPNRKRETELDRIGIGIHQIIEKNNSYKKKLDSMSLEYIDHMLLHVMMGSKPVSDQELNKILRHDLSFKKEYFICCTIHFTYKPDFYDEIQDVERLMIMNKMKKIIESLIGRYLPVYVLESKQNVYVCLANAADIEGMNDLKRALRGLIGAFQHDSRYCSIHIALGNIHFGLDGIHKSYADSLIALEAADRKRDFLIAENADPAEEKSSILNKSDQLVGTIVQYIQTHYHQDLYLEKIADHLGVSSKYISKVFKEKTGTNLTDYISVTRINKAKEILGGTNMNISDISERVGIYSRTTFIRLFKKYEGVTPNEFRKARRMQL</sequence>
<protein>
    <submittedName>
        <fullName evidence="6">Helix-turn-helix transcriptional regulator</fullName>
    </submittedName>
</protein>
<gene>
    <name evidence="6" type="ORF">FPZ49_04885</name>
</gene>
<evidence type="ECO:0000259" key="5">
    <source>
        <dbReference type="PROSITE" id="PS01124"/>
    </source>
</evidence>
<dbReference type="InterPro" id="IPR009057">
    <property type="entry name" value="Homeodomain-like_sf"/>
</dbReference>
<accession>A0A559KGC1</accession>
<comment type="caution">
    <text evidence="6">The sequence shown here is derived from an EMBL/GenBank/DDBJ whole genome shotgun (WGS) entry which is preliminary data.</text>
</comment>
<dbReference type="Pfam" id="PF12833">
    <property type="entry name" value="HTH_18"/>
    <property type="match status" value="1"/>
</dbReference>
<dbReference type="Pfam" id="PF17853">
    <property type="entry name" value="GGDEF_2"/>
    <property type="match status" value="1"/>
</dbReference>
<dbReference type="Gene3D" id="1.10.10.60">
    <property type="entry name" value="Homeodomain-like"/>
    <property type="match status" value="2"/>
</dbReference>
<name>A0A559KGC1_9BACL</name>